<dbReference type="GO" id="GO:0005886">
    <property type="term" value="C:plasma membrane"/>
    <property type="evidence" value="ECO:0007669"/>
    <property type="project" value="UniProtKB-SubCell"/>
</dbReference>
<evidence type="ECO:0000256" key="7">
    <source>
        <dbReference type="SAM" id="Phobius"/>
    </source>
</evidence>
<reference evidence="9 10" key="1">
    <citation type="journal article" date="2016" name="Int. J. Syst. Evol. Microbiol.">
        <title>Chitinibacter fontanus sp. nov., isolated from a spring.</title>
        <authorList>
            <person name="Sheu S.Y."/>
            <person name="Li Y.S."/>
            <person name="Young C.C."/>
            <person name="Chen W.M."/>
        </authorList>
    </citation>
    <scope>NUCLEOTIDE SEQUENCE [LARGE SCALE GENOMIC DNA]</scope>
    <source>
        <strain evidence="9 10">STM-7</strain>
    </source>
</reference>
<feature type="transmembrane region" description="Helical" evidence="7">
    <location>
        <begin position="428"/>
        <end position="446"/>
    </location>
</feature>
<dbReference type="EMBL" id="CP058952">
    <property type="protein sequence ID" value="QLI80535.1"/>
    <property type="molecule type" value="Genomic_DNA"/>
</dbReference>
<evidence type="ECO:0000259" key="8">
    <source>
        <dbReference type="Pfam" id="PF02687"/>
    </source>
</evidence>
<dbReference type="KEGG" id="cfon:HZU75_02715"/>
<name>A0A7D5V881_9NEIS</name>
<keyword evidence="10" id="KW-1185">Reference proteome</keyword>
<dbReference type="PANTHER" id="PTHR30572">
    <property type="entry name" value="MEMBRANE COMPONENT OF TRANSPORTER-RELATED"/>
    <property type="match status" value="1"/>
</dbReference>
<feature type="transmembrane region" description="Helical" evidence="7">
    <location>
        <begin position="21"/>
        <end position="38"/>
    </location>
</feature>
<dbReference type="AlphaFoldDB" id="A0A7D5V881"/>
<organism evidence="9 10">
    <name type="scientific">Chitinibacter fontanus</name>
    <dbReference type="NCBI Taxonomy" id="1737446"/>
    <lineage>
        <taxon>Bacteria</taxon>
        <taxon>Pseudomonadati</taxon>
        <taxon>Pseudomonadota</taxon>
        <taxon>Betaproteobacteria</taxon>
        <taxon>Neisseriales</taxon>
        <taxon>Chitinibacteraceae</taxon>
        <taxon>Chitinibacter</taxon>
    </lineage>
</organism>
<accession>A0A7D5V881</accession>
<protein>
    <submittedName>
        <fullName evidence="9">ABC transporter permease</fullName>
    </submittedName>
</protein>
<comment type="subcellular location">
    <subcellularLocation>
        <location evidence="1">Cell membrane</location>
        <topology evidence="1">Multi-pass membrane protein</topology>
    </subcellularLocation>
</comment>
<feature type="transmembrane region" description="Helical" evidence="7">
    <location>
        <begin position="372"/>
        <end position="400"/>
    </location>
</feature>
<dbReference type="Pfam" id="PF02687">
    <property type="entry name" value="FtsX"/>
    <property type="match status" value="1"/>
</dbReference>
<evidence type="ECO:0000256" key="2">
    <source>
        <dbReference type="ARBA" id="ARBA00022475"/>
    </source>
</evidence>
<sequence length="463" mass="49592">MNTLSLAWRNLLRNRRRSLTTLLAMMIGAVAILLFGGYSGNINLGLQTDFVRRGGHLQIQRQDYFLYGTGNPAAYGIRDYQRVIDVVKHDPVLAPMLTVVTPTLSLGGIAGNFNAGVSRTVIGHGVVVGEQNQLRQWNDYQFPGQAKLSPLTGSAENAATIGMGVARVLQLCDQLEIKNCAKVKEIEHEPLAASTPADISALAELEAAPKQPSSGAQIELLAANTHGAPNVAALQVVKAEQLGVKELDDLAITLHLKQAQQLIYGGDTPQVTAIVLQLKHTQQIAAAQARLNELMNTELKGMALEVHDFSTLNPSYGQITGMFAAIFSFITVLIGAIVLFTVGNTMSMAVVERTVEIGTLRAIGLRRSGIRNLFVCEGLLLGSVGAGLGVVLALIAAYLINHSGLSWMPPGNSEPVALMVRVWGEGRMIIGTVLGLLLVATLSAWWPARRAAQLNIVDALRHV</sequence>
<evidence type="ECO:0000313" key="10">
    <source>
        <dbReference type="Proteomes" id="UP000510822"/>
    </source>
</evidence>
<evidence type="ECO:0000256" key="3">
    <source>
        <dbReference type="ARBA" id="ARBA00022692"/>
    </source>
</evidence>
<keyword evidence="4 7" id="KW-1133">Transmembrane helix</keyword>
<evidence type="ECO:0000256" key="5">
    <source>
        <dbReference type="ARBA" id="ARBA00023136"/>
    </source>
</evidence>
<gene>
    <name evidence="9" type="ORF">HZU75_02715</name>
</gene>
<comment type="similarity">
    <text evidence="6">Belongs to the ABC-4 integral membrane protein family.</text>
</comment>
<dbReference type="PANTHER" id="PTHR30572:SF4">
    <property type="entry name" value="ABC TRANSPORTER PERMEASE YTRF"/>
    <property type="match status" value="1"/>
</dbReference>
<keyword evidence="5 7" id="KW-0472">Membrane</keyword>
<feature type="transmembrane region" description="Helical" evidence="7">
    <location>
        <begin position="322"/>
        <end position="351"/>
    </location>
</feature>
<evidence type="ECO:0000256" key="1">
    <source>
        <dbReference type="ARBA" id="ARBA00004651"/>
    </source>
</evidence>
<keyword evidence="3 7" id="KW-0812">Transmembrane</keyword>
<evidence type="ECO:0000313" key="9">
    <source>
        <dbReference type="EMBL" id="QLI80535.1"/>
    </source>
</evidence>
<dbReference type="InterPro" id="IPR003838">
    <property type="entry name" value="ABC3_permease_C"/>
</dbReference>
<keyword evidence="2" id="KW-1003">Cell membrane</keyword>
<feature type="domain" description="ABC3 transporter permease C-terminal" evidence="8">
    <location>
        <begin position="329"/>
        <end position="456"/>
    </location>
</feature>
<dbReference type="InterPro" id="IPR050250">
    <property type="entry name" value="Macrolide_Exporter_MacB"/>
</dbReference>
<proteinExistence type="inferred from homology"/>
<evidence type="ECO:0000256" key="4">
    <source>
        <dbReference type="ARBA" id="ARBA00022989"/>
    </source>
</evidence>
<dbReference type="Proteomes" id="UP000510822">
    <property type="component" value="Chromosome"/>
</dbReference>
<evidence type="ECO:0000256" key="6">
    <source>
        <dbReference type="ARBA" id="ARBA00038076"/>
    </source>
</evidence>
<dbReference type="RefSeq" id="WP_180307675.1">
    <property type="nucleotide sequence ID" value="NZ_CP058952.1"/>
</dbReference>
<dbReference type="GO" id="GO:0022857">
    <property type="term" value="F:transmembrane transporter activity"/>
    <property type="evidence" value="ECO:0007669"/>
    <property type="project" value="TreeGrafter"/>
</dbReference>